<name>B4S626_PROA2</name>
<evidence type="ECO:0000313" key="10">
    <source>
        <dbReference type="Proteomes" id="UP000002725"/>
    </source>
</evidence>
<evidence type="ECO:0000256" key="3">
    <source>
        <dbReference type="ARBA" id="ARBA00022475"/>
    </source>
</evidence>
<dbReference type="InterPro" id="IPR035906">
    <property type="entry name" value="MetI-like_sf"/>
</dbReference>
<keyword evidence="3" id="KW-1003">Cell membrane</keyword>
<feature type="transmembrane region" description="Helical" evidence="7">
    <location>
        <begin position="12"/>
        <end position="28"/>
    </location>
</feature>
<dbReference type="InterPro" id="IPR000515">
    <property type="entry name" value="MetI-like"/>
</dbReference>
<gene>
    <name evidence="9" type="ordered locus">Paes_0622</name>
</gene>
<dbReference type="GO" id="GO:0055085">
    <property type="term" value="P:transmembrane transport"/>
    <property type="evidence" value="ECO:0007669"/>
    <property type="project" value="InterPro"/>
</dbReference>
<accession>B4S626</accession>
<keyword evidence="2 7" id="KW-0813">Transport</keyword>
<protein>
    <submittedName>
        <fullName evidence="9">Binding-protein-dependent transport systems inner membrane component</fullName>
    </submittedName>
</protein>
<dbReference type="RefSeq" id="WP_012505214.1">
    <property type="nucleotide sequence ID" value="NC_011059.1"/>
</dbReference>
<dbReference type="STRING" id="290512.Paes_0622"/>
<keyword evidence="5 7" id="KW-1133">Transmembrane helix</keyword>
<evidence type="ECO:0000256" key="7">
    <source>
        <dbReference type="RuleBase" id="RU363032"/>
    </source>
</evidence>
<dbReference type="Pfam" id="PF00528">
    <property type="entry name" value="BPD_transp_1"/>
    <property type="match status" value="1"/>
</dbReference>
<dbReference type="CDD" id="cd06261">
    <property type="entry name" value="TM_PBP2"/>
    <property type="match status" value="1"/>
</dbReference>
<dbReference type="eggNOG" id="COG0600">
    <property type="taxonomic scope" value="Bacteria"/>
</dbReference>
<feature type="transmembrane region" description="Helical" evidence="7">
    <location>
        <begin position="218"/>
        <end position="242"/>
    </location>
</feature>
<feature type="transmembrane region" description="Helical" evidence="7">
    <location>
        <begin position="128"/>
        <end position="151"/>
    </location>
</feature>
<evidence type="ECO:0000259" key="8">
    <source>
        <dbReference type="PROSITE" id="PS50928"/>
    </source>
</evidence>
<feature type="transmembrane region" description="Helical" evidence="7">
    <location>
        <begin position="66"/>
        <end position="88"/>
    </location>
</feature>
<evidence type="ECO:0000256" key="4">
    <source>
        <dbReference type="ARBA" id="ARBA00022692"/>
    </source>
</evidence>
<dbReference type="PANTHER" id="PTHR30151">
    <property type="entry name" value="ALKANE SULFONATE ABC TRANSPORTER-RELATED, MEMBRANE SUBUNIT"/>
    <property type="match status" value="1"/>
</dbReference>
<proteinExistence type="inferred from homology"/>
<dbReference type="SUPFAM" id="SSF161098">
    <property type="entry name" value="MetI-like"/>
    <property type="match status" value="1"/>
</dbReference>
<evidence type="ECO:0000313" key="9">
    <source>
        <dbReference type="EMBL" id="ACF45677.1"/>
    </source>
</evidence>
<feature type="domain" description="ABC transmembrane type-1" evidence="8">
    <location>
        <begin position="62"/>
        <end position="242"/>
    </location>
</feature>
<keyword evidence="10" id="KW-1185">Reference proteome</keyword>
<evidence type="ECO:0000256" key="6">
    <source>
        <dbReference type="ARBA" id="ARBA00023136"/>
    </source>
</evidence>
<keyword evidence="4 7" id="KW-0812">Transmembrane</keyword>
<dbReference type="PROSITE" id="PS50928">
    <property type="entry name" value="ABC_TM1"/>
    <property type="match status" value="1"/>
</dbReference>
<evidence type="ECO:0000256" key="5">
    <source>
        <dbReference type="ARBA" id="ARBA00022989"/>
    </source>
</evidence>
<evidence type="ECO:0000256" key="1">
    <source>
        <dbReference type="ARBA" id="ARBA00004651"/>
    </source>
</evidence>
<evidence type="ECO:0000256" key="2">
    <source>
        <dbReference type="ARBA" id="ARBA00022448"/>
    </source>
</evidence>
<dbReference type="Proteomes" id="UP000002725">
    <property type="component" value="Chromosome"/>
</dbReference>
<dbReference type="PANTHER" id="PTHR30151:SF20">
    <property type="entry name" value="ABC TRANSPORTER PERMEASE PROTEIN HI_0355-RELATED"/>
    <property type="match status" value="1"/>
</dbReference>
<dbReference type="AlphaFoldDB" id="B4S626"/>
<feature type="transmembrane region" description="Helical" evidence="7">
    <location>
        <begin position="100"/>
        <end position="122"/>
    </location>
</feature>
<dbReference type="GO" id="GO:0005886">
    <property type="term" value="C:plasma membrane"/>
    <property type="evidence" value="ECO:0007669"/>
    <property type="project" value="UniProtKB-SubCell"/>
</dbReference>
<organism evidence="9 10">
    <name type="scientific">Prosthecochloris aestuarii (strain DSM 271 / SK 413)</name>
    <dbReference type="NCBI Taxonomy" id="290512"/>
    <lineage>
        <taxon>Bacteria</taxon>
        <taxon>Pseudomonadati</taxon>
        <taxon>Chlorobiota</taxon>
        <taxon>Chlorobiia</taxon>
        <taxon>Chlorobiales</taxon>
        <taxon>Chlorobiaceae</taxon>
        <taxon>Prosthecochloris</taxon>
    </lineage>
</organism>
<dbReference type="Gene3D" id="1.10.3720.10">
    <property type="entry name" value="MetI-like"/>
    <property type="match status" value="1"/>
</dbReference>
<reference evidence="9" key="1">
    <citation type="submission" date="2008-06" db="EMBL/GenBank/DDBJ databases">
        <title>Complete sequence of chromosome of Prosthecochloris aestuarii DSM 271.</title>
        <authorList>
            <consortium name="US DOE Joint Genome Institute"/>
            <person name="Lucas S."/>
            <person name="Copeland A."/>
            <person name="Lapidus A."/>
            <person name="Glavina del Rio T."/>
            <person name="Dalin E."/>
            <person name="Tice H."/>
            <person name="Bruce D."/>
            <person name="Goodwin L."/>
            <person name="Pitluck S."/>
            <person name="Schmutz J."/>
            <person name="Larimer F."/>
            <person name="Land M."/>
            <person name="Hauser L."/>
            <person name="Kyrpides N."/>
            <person name="Anderson I."/>
            <person name="Liu Z."/>
            <person name="Li T."/>
            <person name="Zhao F."/>
            <person name="Overmann J."/>
            <person name="Bryant D.A."/>
            <person name="Richardson P."/>
        </authorList>
    </citation>
    <scope>NUCLEOTIDE SEQUENCE [LARGE SCALE GENOMIC DNA]</scope>
    <source>
        <strain evidence="9">DSM 271</strain>
    </source>
</reference>
<dbReference type="HOGENOM" id="CLU_046113_2_2_10"/>
<comment type="similarity">
    <text evidence="7">Belongs to the binding-protein-dependent transport system permease family.</text>
</comment>
<dbReference type="KEGG" id="paa:Paes_0622"/>
<dbReference type="EMBL" id="CP001108">
    <property type="protein sequence ID" value="ACF45677.1"/>
    <property type="molecule type" value="Genomic_DNA"/>
</dbReference>
<sequence length="257" mass="28370">MVITTETRLVSYLRPVPLVVFVLFWEFLVRGNEQLIFFFGQPSRIAVYCFTKILDGSLPTDFSITFIEATLGFVIGNVFGTVCGLALWYSNTAFRIARPYIIALGSAPIFAFAPLLIIWFGTGIFSKVMIASLSTVFIALLQSYTGAADVSDDHLRLMKTFGATKNQMFRKVVAPSSIVWVMSAYRMNVGFAILGAFIGEYISSSYGLGHLILVASGLFDISLVLCGILMLVLIALILTWAVGKIEMPLKQFVVKRL</sequence>
<keyword evidence="6 7" id="KW-0472">Membrane</keyword>
<comment type="subcellular location">
    <subcellularLocation>
        <location evidence="1 7">Cell membrane</location>
        <topology evidence="1 7">Multi-pass membrane protein</topology>
    </subcellularLocation>
</comment>